<evidence type="ECO:0000313" key="1">
    <source>
        <dbReference type="EMBL" id="KAL3805563.1"/>
    </source>
</evidence>
<dbReference type="EMBL" id="JABMIG020000002">
    <property type="protein sequence ID" value="KAL3805563.1"/>
    <property type="molecule type" value="Genomic_DNA"/>
</dbReference>
<dbReference type="SUPFAM" id="SSF52540">
    <property type="entry name" value="P-loop containing nucleoside triphosphate hydrolases"/>
    <property type="match status" value="1"/>
</dbReference>
<dbReference type="InterPro" id="IPR005331">
    <property type="entry name" value="Sulfotransferase"/>
</dbReference>
<dbReference type="Pfam" id="PF03567">
    <property type="entry name" value="Sulfotransfer_2"/>
    <property type="match status" value="1"/>
</dbReference>
<dbReference type="InterPro" id="IPR027417">
    <property type="entry name" value="P-loop_NTPase"/>
</dbReference>
<dbReference type="Proteomes" id="UP001516023">
    <property type="component" value="Unassembled WGS sequence"/>
</dbReference>
<evidence type="ECO:0000313" key="2">
    <source>
        <dbReference type="Proteomes" id="UP001516023"/>
    </source>
</evidence>
<keyword evidence="2" id="KW-1185">Reference proteome</keyword>
<dbReference type="Gene3D" id="3.40.50.300">
    <property type="entry name" value="P-loop containing nucleotide triphosphate hydrolases"/>
    <property type="match status" value="1"/>
</dbReference>
<accession>A0ABD3QYF3</accession>
<comment type="caution">
    <text evidence="1">The sequence shown here is derived from an EMBL/GenBank/DDBJ whole genome shotgun (WGS) entry which is preliminary data.</text>
</comment>
<evidence type="ECO:0008006" key="3">
    <source>
        <dbReference type="Google" id="ProtNLM"/>
    </source>
</evidence>
<gene>
    <name evidence="1" type="ORF">HJC23_005807</name>
</gene>
<protein>
    <recommendedName>
        <fullName evidence="3">Carbohydrate sulfotransferase</fullName>
    </recommendedName>
</protein>
<organism evidence="1 2">
    <name type="scientific">Cyclotella cryptica</name>
    <dbReference type="NCBI Taxonomy" id="29204"/>
    <lineage>
        <taxon>Eukaryota</taxon>
        <taxon>Sar</taxon>
        <taxon>Stramenopiles</taxon>
        <taxon>Ochrophyta</taxon>
        <taxon>Bacillariophyta</taxon>
        <taxon>Coscinodiscophyceae</taxon>
        <taxon>Thalassiosirophycidae</taxon>
        <taxon>Stephanodiscales</taxon>
        <taxon>Stephanodiscaceae</taxon>
        <taxon>Cyclotella</taxon>
    </lineage>
</organism>
<dbReference type="AlphaFoldDB" id="A0ABD3QYF3"/>
<reference evidence="1 2" key="1">
    <citation type="journal article" date="2020" name="G3 (Bethesda)">
        <title>Improved Reference Genome for Cyclotella cryptica CCMP332, a Model for Cell Wall Morphogenesis, Salinity Adaptation, and Lipid Production in Diatoms (Bacillariophyta).</title>
        <authorList>
            <person name="Roberts W.R."/>
            <person name="Downey K.M."/>
            <person name="Ruck E.C."/>
            <person name="Traller J.C."/>
            <person name="Alverson A.J."/>
        </authorList>
    </citation>
    <scope>NUCLEOTIDE SEQUENCE [LARGE SCALE GENOMIC DNA]</scope>
    <source>
        <strain evidence="1 2">CCMP332</strain>
    </source>
</reference>
<name>A0ABD3QYF3_9STRA</name>
<proteinExistence type="predicted"/>
<sequence length="463" mass="53425">MTSDHLERCLLWLILYAIIVATVVKNAKLVTDLPDIHPSTRSKIHVVHLLMNSSTSKYADDVPQNYDSFFDCHHEKSSCRYLKPGEFYQHYFSSSVRSLANDTSSIEDTQGNSASEQLLEWRGEIGLENENMPALTSLSWWSDLNVSGLNALKSNNQLRERKIEEYIAFPRNLTYIHVHKCGGTSIQSALSRRATQIGNIRFLFQTNEQLEDSDTIKIQADVHHYKHSYGGGSLRKKERWDMQRLNHIKALKHRPMNRTPEVQYDRTAFPIFTILRDPIERFFSAVQQVMHYNVDFRAKCLREPFTPMNEKLAKASRRETIQCAIDDMKETHYRRDVHLLPMSAHFRLLDGNFGDKSGKDIPVSVFYTDYLTEVLNYISGADGKTVERSNLQSTVIHARDRTSEAYATSPILAKLSIDDCSDAMLQKICYLYDIDFSLLKWLDLGENAVDRCNTYSRRKETSE</sequence>